<accession>A0A521G028</accession>
<dbReference type="Proteomes" id="UP000316238">
    <property type="component" value="Unassembled WGS sequence"/>
</dbReference>
<dbReference type="AlphaFoldDB" id="A0A521G028"/>
<comment type="caution">
    <text evidence="3">The sequence shown here is derived from an EMBL/GenBank/DDBJ whole genome shotgun (WGS) entry which is preliminary data.</text>
</comment>
<keyword evidence="2" id="KW-1133">Transmembrane helix</keyword>
<organism evidence="3 4">
    <name type="scientific">Candidatus Electronema aureum</name>
    <dbReference type="NCBI Taxonomy" id="2005002"/>
    <lineage>
        <taxon>Bacteria</taxon>
        <taxon>Pseudomonadati</taxon>
        <taxon>Thermodesulfobacteriota</taxon>
        <taxon>Desulfobulbia</taxon>
        <taxon>Desulfobulbales</taxon>
        <taxon>Desulfobulbaceae</taxon>
        <taxon>Candidatus Electronema</taxon>
    </lineage>
</organism>
<evidence type="ECO:0000313" key="4">
    <source>
        <dbReference type="Proteomes" id="UP000316238"/>
    </source>
</evidence>
<reference evidence="3" key="1">
    <citation type="submission" date="2017-07" db="EMBL/GenBank/DDBJ databases">
        <title>The cable genome - Insights into the physiology and evolution of filamentous bacteria capable of sulfide oxidation via long distance electron transfer.</title>
        <authorList>
            <person name="Thorup C."/>
            <person name="Bjerg J.T."/>
            <person name="Schreiber L."/>
            <person name="Nielsen L.P."/>
            <person name="Kjeldsen K.U."/>
            <person name="Boesen T."/>
            <person name="Boggild A."/>
            <person name="Meysman F."/>
            <person name="Geelhoed J."/>
            <person name="Schramm A."/>
        </authorList>
    </citation>
    <scope>NUCLEOTIDE SEQUENCE [LARGE SCALE GENOMIC DNA]</scope>
    <source>
        <strain evidence="3">GS</strain>
    </source>
</reference>
<keyword evidence="2" id="KW-0812">Transmembrane</keyword>
<protein>
    <recommendedName>
        <fullName evidence="5">LysM domain-containing protein</fullName>
    </recommendedName>
</protein>
<evidence type="ECO:0008006" key="5">
    <source>
        <dbReference type="Google" id="ProtNLM"/>
    </source>
</evidence>
<evidence type="ECO:0000256" key="1">
    <source>
        <dbReference type="SAM" id="MobiDB-lite"/>
    </source>
</evidence>
<keyword evidence="4" id="KW-1185">Reference proteome</keyword>
<dbReference type="EMBL" id="NQJD01000029">
    <property type="protein sequence ID" value="TAA74345.1"/>
    <property type="molecule type" value="Genomic_DNA"/>
</dbReference>
<keyword evidence="2" id="KW-0472">Membrane</keyword>
<proteinExistence type="predicted"/>
<evidence type="ECO:0000256" key="2">
    <source>
        <dbReference type="SAM" id="Phobius"/>
    </source>
</evidence>
<sequence>MSQTHTCPVCGRHGLPPNCGSCPQCDADLTCFQALDSLSDPAAAKTAAALLPKRRFPWVAIAIIVTAVLLLLAGLSVSMKSRLSELDHQLAELKAAEQRAAMKKKHEESLSSAPENKNVVEPVLPPESKIHIDAQVRILDERETETVAAKQELVGENHEQTSSKNTEENAVPVVAKEKSERALVPDELPVDQKKTVEAENEATKLVKVVREEVLPDTAEVELLGSKMPPPVPVEKTTEQAVPLAPAEEKSANPAEVEAAVVVAEPQALAVAQAIPSENNAELAVLPETPPVVLTPKYRKHRVKSIAMETVGTPAAEQVQNFAPIQRGGTFSYLVKDGENAWDIAERFYGNRKYYPVVMEQNPHIFLGFIRKGSSVRLFTDRREAAAFYQRKIEQREGLILWKYQVRSDETWRSIYARFFLPRYSSMIFYGNQEVIPGKTVKIILR</sequence>
<feature type="transmembrane region" description="Helical" evidence="2">
    <location>
        <begin position="56"/>
        <end position="77"/>
    </location>
</feature>
<gene>
    <name evidence="3" type="ORF">CDV28_12910</name>
</gene>
<feature type="region of interest" description="Disordered" evidence="1">
    <location>
        <begin position="101"/>
        <end position="120"/>
    </location>
</feature>
<name>A0A521G028_9BACT</name>
<evidence type="ECO:0000313" key="3">
    <source>
        <dbReference type="EMBL" id="TAA74345.1"/>
    </source>
</evidence>